<dbReference type="Proteomes" id="UP000619512">
    <property type="component" value="Unassembled WGS sequence"/>
</dbReference>
<dbReference type="OrthoDB" id="9553601at2"/>
<evidence type="ECO:0000313" key="5">
    <source>
        <dbReference type="Proteomes" id="UP000619512"/>
    </source>
</evidence>
<dbReference type="RefSeq" id="WP_134384442.1">
    <property type="nucleotide sequence ID" value="NZ_BMWW01000001.1"/>
</dbReference>
<reference evidence="3 4" key="2">
    <citation type="submission" date="2019-03" db="EMBL/GenBank/DDBJ databases">
        <title>Draft Genome Sequences of Six Type Strains of the Genus Massilia.</title>
        <authorList>
            <person name="Miess H."/>
            <person name="Frediansyhah A."/>
            <person name="Gross H."/>
        </authorList>
    </citation>
    <scope>NUCLEOTIDE SEQUENCE [LARGE SCALE GENOMIC DNA]</scope>
    <source>
        <strain evidence="3 4">DSM 17505</strain>
    </source>
</reference>
<protein>
    <recommendedName>
        <fullName evidence="6">DUF4145 domain-containing protein</fullName>
    </recommendedName>
</protein>
<reference evidence="2" key="3">
    <citation type="submission" date="2022-12" db="EMBL/GenBank/DDBJ databases">
        <authorList>
            <person name="Sun Q."/>
            <person name="Kim S."/>
        </authorList>
    </citation>
    <scope>NUCLEOTIDE SEQUENCE</scope>
    <source>
        <strain evidence="2">KCTC 12344</strain>
    </source>
</reference>
<feature type="transmembrane region" description="Helical" evidence="1">
    <location>
        <begin position="5"/>
        <end position="24"/>
    </location>
</feature>
<accession>A0A4P7BDY0</accession>
<dbReference type="AlphaFoldDB" id="A0A4P7BDY0"/>
<dbReference type="EMBL" id="BMWW01000001">
    <property type="protein sequence ID" value="GGY77650.1"/>
    <property type="molecule type" value="Genomic_DNA"/>
</dbReference>
<reference evidence="2" key="1">
    <citation type="journal article" date="2014" name="Int. J. Syst. Evol. Microbiol.">
        <title>Complete genome sequence of Corynebacterium casei LMG S-19264T (=DSM 44701T), isolated from a smear-ripened cheese.</title>
        <authorList>
            <consortium name="US DOE Joint Genome Institute (JGI-PGF)"/>
            <person name="Walter F."/>
            <person name="Albersmeier A."/>
            <person name="Kalinowski J."/>
            <person name="Ruckert C."/>
        </authorList>
    </citation>
    <scope>NUCLEOTIDE SEQUENCE</scope>
    <source>
        <strain evidence="2">KCTC 12344</strain>
    </source>
</reference>
<evidence type="ECO:0000313" key="4">
    <source>
        <dbReference type="Proteomes" id="UP000294359"/>
    </source>
</evidence>
<keyword evidence="4" id="KW-1185">Reference proteome</keyword>
<name>A0A4P7BDY0_9BURK</name>
<keyword evidence="1" id="KW-1133">Transmembrane helix</keyword>
<gene>
    <name evidence="3" type="ORF">E1742_08310</name>
    <name evidence="2" type="ORF">GCM10007388_08060</name>
</gene>
<keyword evidence="1" id="KW-0812">Transmembrane</keyword>
<organism evidence="2 5">
    <name type="scientific">Pseudoduganella plicata</name>
    <dbReference type="NCBI Taxonomy" id="321984"/>
    <lineage>
        <taxon>Bacteria</taxon>
        <taxon>Pseudomonadati</taxon>
        <taxon>Pseudomonadota</taxon>
        <taxon>Betaproteobacteria</taxon>
        <taxon>Burkholderiales</taxon>
        <taxon>Oxalobacteraceae</taxon>
        <taxon>Telluria group</taxon>
        <taxon>Pseudoduganella</taxon>
    </lineage>
</organism>
<keyword evidence="1" id="KW-0472">Membrane</keyword>
<dbReference type="Proteomes" id="UP000294359">
    <property type="component" value="Chromosome"/>
</dbReference>
<dbReference type="EMBL" id="CP038026">
    <property type="protein sequence ID" value="QBQ36157.1"/>
    <property type="molecule type" value="Genomic_DNA"/>
</dbReference>
<evidence type="ECO:0000313" key="3">
    <source>
        <dbReference type="EMBL" id="QBQ36157.1"/>
    </source>
</evidence>
<sequence length="178" mass="19673">MVFQVYAVCGALIGILALACYFLRHLELNLTATDVTILVTAGIGLATSTLSIVYLVLVRARTRALVCGDGYVLAASKFLSGWARFEETGRAKLTQLRIDFNRASIRDLIAHLHDLGLICRADGDTLNEALRLRDEIVHGGALADRRRIEHLASLIDEITRRVKTVTTVREHEPAARDH</sequence>
<proteinExistence type="predicted"/>
<evidence type="ECO:0008006" key="6">
    <source>
        <dbReference type="Google" id="ProtNLM"/>
    </source>
</evidence>
<evidence type="ECO:0000256" key="1">
    <source>
        <dbReference type="SAM" id="Phobius"/>
    </source>
</evidence>
<evidence type="ECO:0000313" key="2">
    <source>
        <dbReference type="EMBL" id="GGY77650.1"/>
    </source>
</evidence>
<feature type="transmembrane region" description="Helical" evidence="1">
    <location>
        <begin position="36"/>
        <end position="57"/>
    </location>
</feature>